<evidence type="ECO:0000256" key="2">
    <source>
        <dbReference type="ARBA" id="ARBA00022692"/>
    </source>
</evidence>
<dbReference type="Gene3D" id="1.20.1280.290">
    <property type="match status" value="1"/>
</dbReference>
<sequence length="90" mass="9849">MNELTHSIGAIAAFCTTISFLPQVLKILKTGDTRAISLPMYALFVAGVGCWLTYGWLRSDWPIIAANLTTGLLSGTVLLLKLRSLRTKPR</sequence>
<feature type="transmembrane region" description="Helical" evidence="5">
    <location>
        <begin position="6"/>
        <end position="28"/>
    </location>
</feature>
<protein>
    <submittedName>
        <fullName evidence="6">SemiSWEET transporter</fullName>
    </submittedName>
</protein>
<evidence type="ECO:0000256" key="5">
    <source>
        <dbReference type="SAM" id="Phobius"/>
    </source>
</evidence>
<dbReference type="Pfam" id="PF04193">
    <property type="entry name" value="PQ-loop"/>
    <property type="match status" value="1"/>
</dbReference>
<gene>
    <name evidence="6" type="ORF">DOP62_06690</name>
</gene>
<dbReference type="RefSeq" id="WP_208676709.1">
    <property type="nucleotide sequence ID" value="NZ_CP030139.2"/>
</dbReference>
<comment type="subcellular location">
    <subcellularLocation>
        <location evidence="1">Membrane</location>
        <topology evidence="1">Multi-pass membrane protein</topology>
    </subcellularLocation>
</comment>
<dbReference type="NCBIfam" id="NF037968">
    <property type="entry name" value="SemiSWEET_2"/>
    <property type="match status" value="1"/>
</dbReference>
<evidence type="ECO:0000256" key="3">
    <source>
        <dbReference type="ARBA" id="ARBA00022989"/>
    </source>
</evidence>
<proteinExistence type="predicted"/>
<feature type="transmembrane region" description="Helical" evidence="5">
    <location>
        <begin position="40"/>
        <end position="57"/>
    </location>
</feature>
<reference evidence="6 7" key="1">
    <citation type="journal article" date="2018" name="Sci. Rep.">
        <title>Genome Features and Biochemical Characteristics of a Robust, Fast Growing and Naturally Transformable Cyanobacterium Synechococcus elongatus PCC 11801 Isolated from India.</title>
        <authorList>
            <person name="Jaiswal D."/>
            <person name="Sengupta A."/>
            <person name="Sohoni S."/>
            <person name="Sengupta S."/>
            <person name="Phadnavis A.G."/>
            <person name="Pakrasi H.B."/>
            <person name="Wangikar P.P."/>
        </authorList>
    </citation>
    <scope>NUCLEOTIDE SEQUENCE [LARGE SCALE GENOMIC DNA]</scope>
    <source>
        <strain evidence="6 7">PCC 11801</strain>
    </source>
</reference>
<accession>A0AAN1QNH9</accession>
<dbReference type="GO" id="GO:0051119">
    <property type="term" value="F:sugar transmembrane transporter activity"/>
    <property type="evidence" value="ECO:0007669"/>
    <property type="project" value="InterPro"/>
</dbReference>
<name>A0AAN1QNH9_SYNEL</name>
<evidence type="ECO:0000313" key="6">
    <source>
        <dbReference type="EMBL" id="AZB72448.1"/>
    </source>
</evidence>
<evidence type="ECO:0000256" key="4">
    <source>
        <dbReference type="ARBA" id="ARBA00023136"/>
    </source>
</evidence>
<feature type="transmembrane region" description="Helical" evidence="5">
    <location>
        <begin position="63"/>
        <end position="82"/>
    </location>
</feature>
<evidence type="ECO:0000313" key="7">
    <source>
        <dbReference type="Proteomes" id="UP000267249"/>
    </source>
</evidence>
<organism evidence="6 7">
    <name type="scientific">Synechococcus elongatus PCC 11801</name>
    <dbReference type="NCBI Taxonomy" id="2219813"/>
    <lineage>
        <taxon>Bacteria</taxon>
        <taxon>Bacillati</taxon>
        <taxon>Cyanobacteriota</taxon>
        <taxon>Cyanophyceae</taxon>
        <taxon>Synechococcales</taxon>
        <taxon>Synechococcaceae</taxon>
        <taxon>Synechococcus</taxon>
    </lineage>
</organism>
<dbReference type="InterPro" id="IPR006603">
    <property type="entry name" value="PQ-loop_rpt"/>
</dbReference>
<evidence type="ECO:0000256" key="1">
    <source>
        <dbReference type="ARBA" id="ARBA00004141"/>
    </source>
</evidence>
<dbReference type="GO" id="GO:0016020">
    <property type="term" value="C:membrane"/>
    <property type="evidence" value="ECO:0007669"/>
    <property type="project" value="UniProtKB-SubCell"/>
</dbReference>
<dbReference type="AlphaFoldDB" id="A0AAN1QNH9"/>
<dbReference type="EMBL" id="CP030139">
    <property type="protein sequence ID" value="AZB72448.1"/>
    <property type="molecule type" value="Genomic_DNA"/>
</dbReference>
<keyword evidence="4 5" id="KW-0472">Membrane</keyword>
<keyword evidence="2 5" id="KW-0812">Transmembrane</keyword>
<dbReference type="Proteomes" id="UP000267249">
    <property type="component" value="Chromosome"/>
</dbReference>
<keyword evidence="3 5" id="KW-1133">Transmembrane helix</keyword>
<dbReference type="InterPro" id="IPR047662">
    <property type="entry name" value="SemiSWEET"/>
</dbReference>